<organism evidence="1 2">
    <name type="scientific">Gossypium arboreum</name>
    <name type="common">Tree cotton</name>
    <name type="synonym">Gossypium nanking</name>
    <dbReference type="NCBI Taxonomy" id="29729"/>
    <lineage>
        <taxon>Eukaryota</taxon>
        <taxon>Viridiplantae</taxon>
        <taxon>Streptophyta</taxon>
        <taxon>Embryophyta</taxon>
        <taxon>Tracheophyta</taxon>
        <taxon>Spermatophyta</taxon>
        <taxon>Magnoliopsida</taxon>
        <taxon>eudicotyledons</taxon>
        <taxon>Gunneridae</taxon>
        <taxon>Pentapetalae</taxon>
        <taxon>rosids</taxon>
        <taxon>malvids</taxon>
        <taxon>Malvales</taxon>
        <taxon>Malvaceae</taxon>
        <taxon>Malvoideae</taxon>
        <taxon>Gossypium</taxon>
    </lineage>
</organism>
<proteinExistence type="predicted"/>
<protein>
    <recommendedName>
        <fullName evidence="3">Secreted protein</fullName>
    </recommendedName>
</protein>
<dbReference type="EMBL" id="JARKNE010000006">
    <property type="protein sequence ID" value="KAK5826029.1"/>
    <property type="molecule type" value="Genomic_DNA"/>
</dbReference>
<reference evidence="1 2" key="1">
    <citation type="submission" date="2023-03" db="EMBL/GenBank/DDBJ databases">
        <title>WGS of Gossypium arboreum.</title>
        <authorList>
            <person name="Yu D."/>
        </authorList>
    </citation>
    <scope>NUCLEOTIDE SEQUENCE [LARGE SCALE GENOMIC DNA]</scope>
    <source>
        <tissue evidence="1">Leaf</tissue>
    </source>
</reference>
<evidence type="ECO:0000313" key="1">
    <source>
        <dbReference type="EMBL" id="KAK5826029.1"/>
    </source>
</evidence>
<keyword evidence="2" id="KW-1185">Reference proteome</keyword>
<dbReference type="Proteomes" id="UP001358586">
    <property type="component" value="Chromosome 6"/>
</dbReference>
<sequence>MYLWVVLLRFSYSGLKWDFCYSLQARLSYCALAYQQVQPTVVQTVVAPVASWCRPQVVHVKCNVDTAFSEDGKSANKVVHRLVCVALSQACPHVYNSIPHFLVSLLHLVVSDLVREERP</sequence>
<evidence type="ECO:0008006" key="3">
    <source>
        <dbReference type="Google" id="ProtNLM"/>
    </source>
</evidence>
<gene>
    <name evidence="1" type="ORF">PVK06_020934</name>
</gene>
<evidence type="ECO:0000313" key="2">
    <source>
        <dbReference type="Proteomes" id="UP001358586"/>
    </source>
</evidence>
<name>A0ABR0PP41_GOSAR</name>
<accession>A0ABR0PP41</accession>
<comment type="caution">
    <text evidence="1">The sequence shown here is derived from an EMBL/GenBank/DDBJ whole genome shotgun (WGS) entry which is preliminary data.</text>
</comment>